<keyword evidence="2" id="KW-1185">Reference proteome</keyword>
<reference evidence="1 2" key="1">
    <citation type="submission" date="2018-12" db="EMBL/GenBank/DDBJ databases">
        <title>Legionella sp,whole genome shotgun sequence.</title>
        <authorList>
            <person name="Wu H."/>
        </authorList>
    </citation>
    <scope>NUCLEOTIDE SEQUENCE [LARGE SCALE GENOMIC DNA]</scope>
    <source>
        <strain evidence="2">km714</strain>
    </source>
</reference>
<name>A0A433JG74_9GAMM</name>
<comment type="caution">
    <text evidence="1">The sequence shown here is derived from an EMBL/GenBank/DDBJ whole genome shotgun (WGS) entry which is preliminary data.</text>
</comment>
<dbReference type="EMBL" id="RZGR01000085">
    <property type="protein sequence ID" value="RUQ78146.1"/>
    <property type="molecule type" value="Genomic_DNA"/>
</dbReference>
<gene>
    <name evidence="1" type="ORF">EKM59_11830</name>
</gene>
<evidence type="ECO:0000313" key="1">
    <source>
        <dbReference type="EMBL" id="RUQ78146.1"/>
    </source>
</evidence>
<dbReference type="AlphaFoldDB" id="A0A433JG74"/>
<dbReference type="RefSeq" id="WP_126955073.1">
    <property type="nucleotide sequence ID" value="NZ_RZGR01000085.1"/>
</dbReference>
<protein>
    <submittedName>
        <fullName evidence="1">Uncharacterized protein</fullName>
    </submittedName>
</protein>
<organism evidence="1 2">
    <name type="scientific">Legionella septentrionalis</name>
    <dbReference type="NCBI Taxonomy" id="2498109"/>
    <lineage>
        <taxon>Bacteria</taxon>
        <taxon>Pseudomonadati</taxon>
        <taxon>Pseudomonadota</taxon>
        <taxon>Gammaproteobacteria</taxon>
        <taxon>Legionellales</taxon>
        <taxon>Legionellaceae</taxon>
        <taxon>Legionella</taxon>
    </lineage>
</organism>
<accession>A0A433JG74</accession>
<sequence length="88" mass="9856">MRPIIHKDMLGYAQELKQQGMDVVVLNPGSDRTIGGSYPTENPDTLEEKIAQKSDLVLLHSVYNQSMVDAFKIKFSFSKTLGNVPKVF</sequence>
<evidence type="ECO:0000313" key="2">
    <source>
        <dbReference type="Proteomes" id="UP000288012"/>
    </source>
</evidence>
<proteinExistence type="predicted"/>
<dbReference type="OrthoDB" id="5636019at2"/>
<dbReference type="Proteomes" id="UP000288012">
    <property type="component" value="Unassembled WGS sequence"/>
</dbReference>